<gene>
    <name evidence="2" type="ORF">SAMN05216244_2160</name>
</gene>
<accession>A0A1G9RVM9</accession>
<dbReference type="AlphaFoldDB" id="A0A1G9RVM9"/>
<dbReference type="STRING" id="482461.SAMN05216244_2160"/>
<feature type="transmembrane region" description="Helical" evidence="1">
    <location>
        <begin position="152"/>
        <end position="173"/>
    </location>
</feature>
<keyword evidence="1" id="KW-0812">Transmembrane</keyword>
<dbReference type="RefSeq" id="WP_074598799.1">
    <property type="nucleotide sequence ID" value="NZ_FNHF01000002.1"/>
</dbReference>
<evidence type="ECO:0000313" key="2">
    <source>
        <dbReference type="EMBL" id="SDM27222.1"/>
    </source>
</evidence>
<dbReference type="Proteomes" id="UP000182347">
    <property type="component" value="Unassembled WGS sequence"/>
</dbReference>
<keyword evidence="1" id="KW-0472">Membrane</keyword>
<feature type="transmembrane region" description="Helical" evidence="1">
    <location>
        <begin position="6"/>
        <end position="29"/>
    </location>
</feature>
<feature type="transmembrane region" description="Helical" evidence="1">
    <location>
        <begin position="123"/>
        <end position="140"/>
    </location>
</feature>
<evidence type="ECO:0000313" key="3">
    <source>
        <dbReference type="Proteomes" id="UP000182347"/>
    </source>
</evidence>
<dbReference type="OrthoDB" id="2082317at2"/>
<feature type="transmembrane region" description="Helical" evidence="1">
    <location>
        <begin position="64"/>
        <end position="81"/>
    </location>
</feature>
<organism evidence="2 3">
    <name type="scientific">Sediminibacillus halophilus</name>
    <dbReference type="NCBI Taxonomy" id="482461"/>
    <lineage>
        <taxon>Bacteria</taxon>
        <taxon>Bacillati</taxon>
        <taxon>Bacillota</taxon>
        <taxon>Bacilli</taxon>
        <taxon>Bacillales</taxon>
        <taxon>Bacillaceae</taxon>
        <taxon>Sediminibacillus</taxon>
    </lineage>
</organism>
<sequence>MNGITWMIIACEIGFWIAIVAGLVTRYLFKKEKVGLFLLAMTPVIDLILLLLTGLDLYRGAEATTAHGVAAIYIGSSIAFGKSMIEWADHRFQYYILKQGAKPPKRYSYEYARHYAKGWLRHILAFVIGTGLLAATIFVIDDAERTAALTGIIKVWALALGIDTLVAISYFIWPRPEKT</sequence>
<name>A0A1G9RVM9_9BACI</name>
<feature type="transmembrane region" description="Helical" evidence="1">
    <location>
        <begin position="36"/>
        <end position="58"/>
    </location>
</feature>
<dbReference type="EMBL" id="FNHF01000002">
    <property type="protein sequence ID" value="SDM27222.1"/>
    <property type="molecule type" value="Genomic_DNA"/>
</dbReference>
<reference evidence="3" key="1">
    <citation type="submission" date="2016-10" db="EMBL/GenBank/DDBJ databases">
        <authorList>
            <person name="Varghese N."/>
            <person name="Submissions S."/>
        </authorList>
    </citation>
    <scope>NUCLEOTIDE SEQUENCE [LARGE SCALE GENOMIC DNA]</scope>
    <source>
        <strain evidence="3">CGMCC 1.6199</strain>
    </source>
</reference>
<proteinExistence type="predicted"/>
<evidence type="ECO:0000256" key="1">
    <source>
        <dbReference type="SAM" id="Phobius"/>
    </source>
</evidence>
<keyword evidence="1" id="KW-1133">Transmembrane helix</keyword>
<evidence type="ECO:0008006" key="4">
    <source>
        <dbReference type="Google" id="ProtNLM"/>
    </source>
</evidence>
<keyword evidence="3" id="KW-1185">Reference proteome</keyword>
<protein>
    <recommendedName>
        <fullName evidence="4">2TM domain-containing protein</fullName>
    </recommendedName>
</protein>